<evidence type="ECO:0000259" key="5">
    <source>
        <dbReference type="PROSITE" id="PS50931"/>
    </source>
</evidence>
<evidence type="ECO:0000256" key="4">
    <source>
        <dbReference type="ARBA" id="ARBA00023163"/>
    </source>
</evidence>
<evidence type="ECO:0000256" key="2">
    <source>
        <dbReference type="ARBA" id="ARBA00023015"/>
    </source>
</evidence>
<dbReference type="InterPro" id="IPR036388">
    <property type="entry name" value="WH-like_DNA-bd_sf"/>
</dbReference>
<dbReference type="PANTHER" id="PTHR30537:SF35">
    <property type="entry name" value="TRANSCRIPTIONAL REGULATORY PROTEIN"/>
    <property type="match status" value="1"/>
</dbReference>
<dbReference type="Pfam" id="PF03466">
    <property type="entry name" value="LysR_substrate"/>
    <property type="match status" value="1"/>
</dbReference>
<dbReference type="EMBL" id="SNVV01000014">
    <property type="protein sequence ID" value="TDN48669.1"/>
    <property type="molecule type" value="Genomic_DNA"/>
</dbReference>
<dbReference type="PROSITE" id="PS50931">
    <property type="entry name" value="HTH_LYSR"/>
    <property type="match status" value="1"/>
</dbReference>
<dbReference type="FunFam" id="1.10.10.10:FF:000001">
    <property type="entry name" value="LysR family transcriptional regulator"/>
    <property type="match status" value="1"/>
</dbReference>
<dbReference type="Gene3D" id="3.40.190.290">
    <property type="match status" value="1"/>
</dbReference>
<dbReference type="GO" id="GO:0006351">
    <property type="term" value="P:DNA-templated transcription"/>
    <property type="evidence" value="ECO:0007669"/>
    <property type="project" value="TreeGrafter"/>
</dbReference>
<protein>
    <submittedName>
        <fullName evidence="6">LysR family transcriptional regulator</fullName>
    </submittedName>
</protein>
<dbReference type="Pfam" id="PF00126">
    <property type="entry name" value="HTH_1"/>
    <property type="match status" value="1"/>
</dbReference>
<keyword evidence="3" id="KW-0238">DNA-binding</keyword>
<dbReference type="CDD" id="cd08422">
    <property type="entry name" value="PBP2_CrgA_like"/>
    <property type="match status" value="1"/>
</dbReference>
<proteinExistence type="inferred from homology"/>
<keyword evidence="2" id="KW-0805">Transcription regulation</keyword>
<evidence type="ECO:0000313" key="6">
    <source>
        <dbReference type="EMBL" id="TDN48669.1"/>
    </source>
</evidence>
<dbReference type="GO" id="GO:0043565">
    <property type="term" value="F:sequence-specific DNA binding"/>
    <property type="evidence" value="ECO:0007669"/>
    <property type="project" value="TreeGrafter"/>
</dbReference>
<dbReference type="GO" id="GO:0003700">
    <property type="term" value="F:DNA-binding transcription factor activity"/>
    <property type="evidence" value="ECO:0007669"/>
    <property type="project" value="InterPro"/>
</dbReference>
<dbReference type="InterPro" id="IPR005119">
    <property type="entry name" value="LysR_subst-bd"/>
</dbReference>
<dbReference type="SUPFAM" id="SSF46785">
    <property type="entry name" value="Winged helix' DNA-binding domain"/>
    <property type="match status" value="1"/>
</dbReference>
<comment type="caution">
    <text evidence="6">The sequence shown here is derived from an EMBL/GenBank/DDBJ whole genome shotgun (WGS) entry which is preliminary data.</text>
</comment>
<dbReference type="PANTHER" id="PTHR30537">
    <property type="entry name" value="HTH-TYPE TRANSCRIPTIONAL REGULATOR"/>
    <property type="match status" value="1"/>
</dbReference>
<evidence type="ECO:0000256" key="3">
    <source>
        <dbReference type="ARBA" id="ARBA00023125"/>
    </source>
</evidence>
<comment type="similarity">
    <text evidence="1">Belongs to the LysR transcriptional regulatory family.</text>
</comment>
<dbReference type="RefSeq" id="WP_162851757.1">
    <property type="nucleotide sequence ID" value="NZ_SNVV01000014.1"/>
</dbReference>
<evidence type="ECO:0000256" key="1">
    <source>
        <dbReference type="ARBA" id="ARBA00009437"/>
    </source>
</evidence>
<feature type="domain" description="HTH lysR-type" evidence="5">
    <location>
        <begin position="4"/>
        <end position="61"/>
    </location>
</feature>
<name>A0A4R6DVJ2_9RHOO</name>
<keyword evidence="7" id="KW-1185">Reference proteome</keyword>
<keyword evidence="4" id="KW-0804">Transcription</keyword>
<accession>A0A4R6DVJ2</accession>
<dbReference type="Proteomes" id="UP000295129">
    <property type="component" value="Unassembled WGS sequence"/>
</dbReference>
<dbReference type="SUPFAM" id="SSF53850">
    <property type="entry name" value="Periplasmic binding protein-like II"/>
    <property type="match status" value="1"/>
</dbReference>
<organism evidence="6 7">
    <name type="scientific">Azoarcus indigens</name>
    <dbReference type="NCBI Taxonomy" id="29545"/>
    <lineage>
        <taxon>Bacteria</taxon>
        <taxon>Pseudomonadati</taxon>
        <taxon>Pseudomonadota</taxon>
        <taxon>Betaproteobacteria</taxon>
        <taxon>Rhodocyclales</taxon>
        <taxon>Zoogloeaceae</taxon>
        <taxon>Azoarcus</taxon>
    </lineage>
</organism>
<dbReference type="AlphaFoldDB" id="A0A4R6DVJ2"/>
<dbReference type="InterPro" id="IPR000847">
    <property type="entry name" value="LysR_HTH_N"/>
</dbReference>
<dbReference type="InterPro" id="IPR036390">
    <property type="entry name" value="WH_DNA-bd_sf"/>
</dbReference>
<evidence type="ECO:0000313" key="7">
    <source>
        <dbReference type="Proteomes" id="UP000295129"/>
    </source>
</evidence>
<sequence>MRTNDWNDWYAFAAVAQWGSFTRAAEQLGLPKSSVSYAVARLERRLGQRLLERSTRRLTLTEQGERLREQVVPLFERLDGVAAEAGDARDEARGVLRMSTPYEFGVLQLGEVVNEVLGQHPGLEIELDVRVGTLDAPGPQYDLAFIATGDSLPDSPRIARRVYTVARGLYATPELVRRYGAPERVADLAHWPCISMLGETRWLFRDGTGREHAIQPRGPLRTTNAALRLQAALAGRGATLLAAAFCREELAAGQLVPLLPAYTPNPLRIYAFLPARGLVPARTRVFMEAIERLLLPA</sequence>
<dbReference type="Gene3D" id="1.10.10.10">
    <property type="entry name" value="Winged helix-like DNA-binding domain superfamily/Winged helix DNA-binding domain"/>
    <property type="match status" value="1"/>
</dbReference>
<dbReference type="InterPro" id="IPR058163">
    <property type="entry name" value="LysR-type_TF_proteobact-type"/>
</dbReference>
<gene>
    <name evidence="6" type="ORF">C7389_11456</name>
</gene>
<reference evidence="6 7" key="1">
    <citation type="submission" date="2019-03" db="EMBL/GenBank/DDBJ databases">
        <title>Genomic Encyclopedia of Type Strains, Phase IV (KMG-IV): sequencing the most valuable type-strain genomes for metagenomic binning, comparative biology and taxonomic classification.</title>
        <authorList>
            <person name="Goeker M."/>
        </authorList>
    </citation>
    <scope>NUCLEOTIDE SEQUENCE [LARGE SCALE GENOMIC DNA]</scope>
    <source>
        <strain evidence="6 7">DSM 12121</strain>
    </source>
</reference>
<dbReference type="PRINTS" id="PR00039">
    <property type="entry name" value="HTHLYSR"/>
</dbReference>